<evidence type="ECO:0000256" key="4">
    <source>
        <dbReference type="RuleBase" id="RU000499"/>
    </source>
</evidence>
<evidence type="ECO:0000256" key="3">
    <source>
        <dbReference type="ARBA" id="ARBA00023002"/>
    </source>
</evidence>
<dbReference type="InterPro" id="IPR000889">
    <property type="entry name" value="Glutathione_peroxidase"/>
</dbReference>
<keyword evidence="3 4" id="KW-0560">Oxidoreductase</keyword>
<dbReference type="PANTHER" id="PTHR11592:SF78">
    <property type="entry name" value="GLUTATHIONE PEROXIDASE"/>
    <property type="match status" value="1"/>
</dbReference>
<dbReference type="PROSITE" id="PS00763">
    <property type="entry name" value="GLUTATHIONE_PEROXID_2"/>
    <property type="match status" value="1"/>
</dbReference>
<gene>
    <name evidence="6" type="ORF">JQN70_06540</name>
</gene>
<keyword evidence="2 4" id="KW-0575">Peroxidase</keyword>
<proteinExistence type="inferred from homology"/>
<dbReference type="PROSITE" id="PS51355">
    <property type="entry name" value="GLUTATHIONE_PEROXID_3"/>
    <property type="match status" value="1"/>
</dbReference>
<dbReference type="InterPro" id="IPR036249">
    <property type="entry name" value="Thioredoxin-like_sf"/>
</dbReference>
<dbReference type="Proteomes" id="UP001430172">
    <property type="component" value="Unassembled WGS sequence"/>
</dbReference>
<dbReference type="GO" id="GO:0004601">
    <property type="term" value="F:peroxidase activity"/>
    <property type="evidence" value="ECO:0007669"/>
    <property type="project" value="UniProtKB-KW"/>
</dbReference>
<dbReference type="EMBL" id="JAFDVD010000007">
    <property type="protein sequence ID" value="MBM6400035.1"/>
    <property type="molecule type" value="Genomic_DNA"/>
</dbReference>
<evidence type="ECO:0000313" key="6">
    <source>
        <dbReference type="EMBL" id="MBM6400035.1"/>
    </source>
</evidence>
<dbReference type="Gene3D" id="3.40.30.10">
    <property type="entry name" value="Glutaredoxin"/>
    <property type="match status" value="1"/>
</dbReference>
<dbReference type="InterPro" id="IPR029759">
    <property type="entry name" value="GPX_AS"/>
</dbReference>
<protein>
    <recommendedName>
        <fullName evidence="4">Glutathione peroxidase</fullName>
    </recommendedName>
</protein>
<dbReference type="PRINTS" id="PR01011">
    <property type="entry name" value="GLUTPROXDASE"/>
</dbReference>
<organism evidence="6 7">
    <name type="scientific">Phycicoccus sonneratiae</name>
    <dbReference type="NCBI Taxonomy" id="2807628"/>
    <lineage>
        <taxon>Bacteria</taxon>
        <taxon>Bacillati</taxon>
        <taxon>Actinomycetota</taxon>
        <taxon>Actinomycetes</taxon>
        <taxon>Micrococcales</taxon>
        <taxon>Intrasporangiaceae</taxon>
        <taxon>Phycicoccus</taxon>
    </lineage>
</organism>
<dbReference type="PROSITE" id="PS00460">
    <property type="entry name" value="GLUTATHIONE_PEROXID_1"/>
    <property type="match status" value="1"/>
</dbReference>
<evidence type="ECO:0000259" key="5">
    <source>
        <dbReference type="PROSITE" id="PS51352"/>
    </source>
</evidence>
<sequence>MPVLQDFTATTLVGDEQPLEAYRGKVVLVVNTASQCGFTPQYDGLEELWQKYRGQGLVVLGFPCNQFGGQEPGDAEQIGEFCRVNHGVTFPMFDKVEVNGDAAHPLYRWLRREARGALGSEKIKWNFTKFLVGKDGAPIKRFGSSTKPEKLRGAVEKALAA</sequence>
<keyword evidence="7" id="KW-1185">Reference proteome</keyword>
<evidence type="ECO:0000256" key="1">
    <source>
        <dbReference type="ARBA" id="ARBA00006926"/>
    </source>
</evidence>
<evidence type="ECO:0000256" key="2">
    <source>
        <dbReference type="ARBA" id="ARBA00022559"/>
    </source>
</evidence>
<comment type="similarity">
    <text evidence="1 4">Belongs to the glutathione peroxidase family.</text>
</comment>
<accession>A0ABS2CJR5</accession>
<dbReference type="PROSITE" id="PS51352">
    <property type="entry name" value="THIOREDOXIN_2"/>
    <property type="match status" value="1"/>
</dbReference>
<dbReference type="InterPro" id="IPR029760">
    <property type="entry name" value="GPX_CS"/>
</dbReference>
<dbReference type="SUPFAM" id="SSF52833">
    <property type="entry name" value="Thioredoxin-like"/>
    <property type="match status" value="1"/>
</dbReference>
<reference evidence="6" key="1">
    <citation type="submission" date="2021-02" db="EMBL/GenBank/DDBJ databases">
        <title>Phycicoccus sp. MQZ13P-5T, whole genome shotgun sequence.</title>
        <authorList>
            <person name="Tuo L."/>
        </authorList>
    </citation>
    <scope>NUCLEOTIDE SEQUENCE</scope>
    <source>
        <strain evidence="6">MQZ13P-5</strain>
    </source>
</reference>
<dbReference type="Pfam" id="PF00255">
    <property type="entry name" value="GSHPx"/>
    <property type="match status" value="1"/>
</dbReference>
<dbReference type="PIRSF" id="PIRSF000303">
    <property type="entry name" value="Glutathion_perox"/>
    <property type="match status" value="1"/>
</dbReference>
<feature type="domain" description="Thioredoxin" evidence="5">
    <location>
        <begin position="1"/>
        <end position="160"/>
    </location>
</feature>
<dbReference type="PANTHER" id="PTHR11592">
    <property type="entry name" value="GLUTATHIONE PEROXIDASE"/>
    <property type="match status" value="1"/>
</dbReference>
<dbReference type="RefSeq" id="WP_204130514.1">
    <property type="nucleotide sequence ID" value="NZ_JAFDVD010000007.1"/>
</dbReference>
<name>A0ABS2CJR5_9MICO</name>
<evidence type="ECO:0000313" key="7">
    <source>
        <dbReference type="Proteomes" id="UP001430172"/>
    </source>
</evidence>
<dbReference type="InterPro" id="IPR013766">
    <property type="entry name" value="Thioredoxin_domain"/>
</dbReference>
<dbReference type="CDD" id="cd00340">
    <property type="entry name" value="GSH_Peroxidase"/>
    <property type="match status" value="1"/>
</dbReference>
<comment type="caution">
    <text evidence="6">The sequence shown here is derived from an EMBL/GenBank/DDBJ whole genome shotgun (WGS) entry which is preliminary data.</text>
</comment>